<keyword evidence="2" id="KW-1185">Reference proteome</keyword>
<dbReference type="EMBL" id="ML208321">
    <property type="protein sequence ID" value="TFK69968.1"/>
    <property type="molecule type" value="Genomic_DNA"/>
</dbReference>
<protein>
    <submittedName>
        <fullName evidence="1">Uncharacterized protein</fullName>
    </submittedName>
</protein>
<reference evidence="1 2" key="1">
    <citation type="journal article" date="2019" name="Nat. Ecol. Evol.">
        <title>Megaphylogeny resolves global patterns of mushroom evolution.</title>
        <authorList>
            <person name="Varga T."/>
            <person name="Krizsan K."/>
            <person name="Foldi C."/>
            <person name="Dima B."/>
            <person name="Sanchez-Garcia M."/>
            <person name="Sanchez-Ramirez S."/>
            <person name="Szollosi G.J."/>
            <person name="Szarkandi J.G."/>
            <person name="Papp V."/>
            <person name="Albert L."/>
            <person name="Andreopoulos W."/>
            <person name="Angelini C."/>
            <person name="Antonin V."/>
            <person name="Barry K.W."/>
            <person name="Bougher N.L."/>
            <person name="Buchanan P."/>
            <person name="Buyck B."/>
            <person name="Bense V."/>
            <person name="Catcheside P."/>
            <person name="Chovatia M."/>
            <person name="Cooper J."/>
            <person name="Damon W."/>
            <person name="Desjardin D."/>
            <person name="Finy P."/>
            <person name="Geml J."/>
            <person name="Haridas S."/>
            <person name="Hughes K."/>
            <person name="Justo A."/>
            <person name="Karasinski D."/>
            <person name="Kautmanova I."/>
            <person name="Kiss B."/>
            <person name="Kocsube S."/>
            <person name="Kotiranta H."/>
            <person name="LaButti K.M."/>
            <person name="Lechner B.E."/>
            <person name="Liimatainen K."/>
            <person name="Lipzen A."/>
            <person name="Lukacs Z."/>
            <person name="Mihaltcheva S."/>
            <person name="Morgado L.N."/>
            <person name="Niskanen T."/>
            <person name="Noordeloos M.E."/>
            <person name="Ohm R.A."/>
            <person name="Ortiz-Santana B."/>
            <person name="Ovrebo C."/>
            <person name="Racz N."/>
            <person name="Riley R."/>
            <person name="Savchenko A."/>
            <person name="Shiryaev A."/>
            <person name="Soop K."/>
            <person name="Spirin V."/>
            <person name="Szebenyi C."/>
            <person name="Tomsovsky M."/>
            <person name="Tulloss R.E."/>
            <person name="Uehling J."/>
            <person name="Grigoriev I.V."/>
            <person name="Vagvolgyi C."/>
            <person name="Papp T."/>
            <person name="Martin F.M."/>
            <person name="Miettinen O."/>
            <person name="Hibbett D.S."/>
            <person name="Nagy L.G."/>
        </authorList>
    </citation>
    <scope>NUCLEOTIDE SEQUENCE [LARGE SCALE GENOMIC DNA]</scope>
    <source>
        <strain evidence="1 2">NL-1719</strain>
    </source>
</reference>
<dbReference type="Proteomes" id="UP000308600">
    <property type="component" value="Unassembled WGS sequence"/>
</dbReference>
<evidence type="ECO:0000313" key="1">
    <source>
        <dbReference type="EMBL" id="TFK69968.1"/>
    </source>
</evidence>
<gene>
    <name evidence="1" type="ORF">BDN72DRAFT_577215</name>
</gene>
<accession>A0ACD3AVE2</accession>
<proteinExistence type="predicted"/>
<sequence length="259" mass="28434">MFTGMYRYLITDYLNPSLSLDTNTGSGDFYVHIGGALSVVIVVLVQLYYAWRLWAFSINTSNALRCLLTVATVVLSLLTFTAGILIVARTFPKFQSEPSIFDTNGFSGLSWGLQLCSSIACDTVITFGMMLNLRRTRAGFRSTLCIVCLVCFYALQPQSNLAYAGLQILMPRCYIISFLATLNSREYLREKLVAGALSFGGSNPGSNQAGCRTHAANTSSAESENLANELVNVKIMYTTEKMVERDGSVEQDRIGRAVV</sequence>
<name>A0ACD3AVE2_9AGAR</name>
<organism evidence="1 2">
    <name type="scientific">Pluteus cervinus</name>
    <dbReference type="NCBI Taxonomy" id="181527"/>
    <lineage>
        <taxon>Eukaryota</taxon>
        <taxon>Fungi</taxon>
        <taxon>Dikarya</taxon>
        <taxon>Basidiomycota</taxon>
        <taxon>Agaricomycotina</taxon>
        <taxon>Agaricomycetes</taxon>
        <taxon>Agaricomycetidae</taxon>
        <taxon>Agaricales</taxon>
        <taxon>Pluteineae</taxon>
        <taxon>Pluteaceae</taxon>
        <taxon>Pluteus</taxon>
    </lineage>
</organism>
<evidence type="ECO:0000313" key="2">
    <source>
        <dbReference type="Proteomes" id="UP000308600"/>
    </source>
</evidence>